<dbReference type="PROSITE" id="PS51186">
    <property type="entry name" value="GNAT"/>
    <property type="match status" value="1"/>
</dbReference>
<evidence type="ECO:0000256" key="1">
    <source>
        <dbReference type="SAM" id="MobiDB-lite"/>
    </source>
</evidence>
<dbReference type="Gene3D" id="3.40.630.30">
    <property type="match status" value="1"/>
</dbReference>
<dbReference type="SUPFAM" id="SSF55729">
    <property type="entry name" value="Acyl-CoA N-acyltransferases (Nat)"/>
    <property type="match status" value="1"/>
</dbReference>
<evidence type="ECO:0000313" key="3">
    <source>
        <dbReference type="EMBL" id="GAC25741.1"/>
    </source>
</evidence>
<proteinExistence type="predicted"/>
<comment type="caution">
    <text evidence="3">The sequence shown here is derived from an EMBL/GenBank/DDBJ whole genome shotgun (WGS) entry which is preliminary data.</text>
</comment>
<name>K6YP29_9ALTE</name>
<sequence length="194" mass="21473">MKNTIQTAGHADSAESAVNPPHVPGELCHHILDGKKITIRPINLKDKALEADFVKNLSAQTKHYRFLGGINALSESMLKTLCTIDGEDSIAFIATEHDPITGTEKEIGESRYAYTGDKSAHEIAITISDAWQHKGLGKLLTEHLIDYAKVHNIGSLYAIELADNQDMRALARELNMSEKRDRDDAHQVIYSLTL</sequence>
<dbReference type="Proteomes" id="UP000006263">
    <property type="component" value="Unassembled WGS sequence"/>
</dbReference>
<feature type="domain" description="N-acetyltransferase" evidence="2">
    <location>
        <begin position="37"/>
        <end position="194"/>
    </location>
</feature>
<protein>
    <submittedName>
        <fullName evidence="3">GCN5-related N-acetyltransferase</fullName>
    </submittedName>
</protein>
<dbReference type="EMBL" id="BAEP01000070">
    <property type="protein sequence ID" value="GAC25741.1"/>
    <property type="molecule type" value="Genomic_DNA"/>
</dbReference>
<dbReference type="InterPro" id="IPR016181">
    <property type="entry name" value="Acyl_CoA_acyltransferase"/>
</dbReference>
<gene>
    <name evidence="3" type="ORF">GMES_3464</name>
</gene>
<dbReference type="GO" id="GO:0016747">
    <property type="term" value="F:acyltransferase activity, transferring groups other than amino-acyl groups"/>
    <property type="evidence" value="ECO:0007669"/>
    <property type="project" value="InterPro"/>
</dbReference>
<dbReference type="RefSeq" id="WP_006993892.1">
    <property type="nucleotide sequence ID" value="NZ_BAEP01000070.1"/>
</dbReference>
<dbReference type="InterPro" id="IPR000182">
    <property type="entry name" value="GNAT_dom"/>
</dbReference>
<dbReference type="Pfam" id="PF00583">
    <property type="entry name" value="Acetyltransf_1"/>
    <property type="match status" value="1"/>
</dbReference>
<dbReference type="eggNOG" id="COG0456">
    <property type="taxonomic scope" value="Bacteria"/>
</dbReference>
<evidence type="ECO:0000313" key="4">
    <source>
        <dbReference type="Proteomes" id="UP000006263"/>
    </source>
</evidence>
<keyword evidence="3" id="KW-0808">Transferase</keyword>
<feature type="region of interest" description="Disordered" evidence="1">
    <location>
        <begin position="1"/>
        <end position="20"/>
    </location>
</feature>
<dbReference type="OrthoDB" id="9807426at2"/>
<reference evidence="3 4" key="1">
    <citation type="journal article" date="2017" name="Antonie Van Leeuwenhoek">
        <title>Rhizobium rhizosphaerae sp. nov., a novel species isolated from rice rhizosphere.</title>
        <authorList>
            <person name="Zhao J.J."/>
            <person name="Zhang J."/>
            <person name="Zhang R.J."/>
            <person name="Zhang C.W."/>
            <person name="Yin H.Q."/>
            <person name="Zhang X.X."/>
        </authorList>
    </citation>
    <scope>NUCLEOTIDE SEQUENCE [LARGE SCALE GENOMIC DNA]</scope>
    <source>
        <strain evidence="3 4">KMM 241</strain>
    </source>
</reference>
<dbReference type="AlphaFoldDB" id="K6YP29"/>
<accession>K6YP29</accession>
<dbReference type="CDD" id="cd04301">
    <property type="entry name" value="NAT_SF"/>
    <property type="match status" value="1"/>
</dbReference>
<organism evidence="3 4">
    <name type="scientific">Paraglaciecola mesophila KMM 241</name>
    <dbReference type="NCBI Taxonomy" id="1128912"/>
    <lineage>
        <taxon>Bacteria</taxon>
        <taxon>Pseudomonadati</taxon>
        <taxon>Pseudomonadota</taxon>
        <taxon>Gammaproteobacteria</taxon>
        <taxon>Alteromonadales</taxon>
        <taxon>Alteromonadaceae</taxon>
        <taxon>Paraglaciecola</taxon>
    </lineage>
</organism>
<evidence type="ECO:0000259" key="2">
    <source>
        <dbReference type="PROSITE" id="PS51186"/>
    </source>
</evidence>